<dbReference type="RefSeq" id="WP_063161736.1">
    <property type="nucleotide sequence ID" value="NZ_JBBNPZ010000019.1"/>
</dbReference>
<evidence type="ECO:0000313" key="3">
    <source>
        <dbReference type="Proteomes" id="UP001467192"/>
    </source>
</evidence>
<protein>
    <recommendedName>
        <fullName evidence="4">Secreted protein</fullName>
    </recommendedName>
</protein>
<proteinExistence type="predicted"/>
<dbReference type="Proteomes" id="UP001467192">
    <property type="component" value="Unassembled WGS sequence"/>
</dbReference>
<feature type="signal peptide" evidence="1">
    <location>
        <begin position="1"/>
        <end position="21"/>
    </location>
</feature>
<accession>A0ABV1ZHV7</accession>
<organism evidence="2 3">
    <name type="scientific">Enterobacter intestinihominis</name>
    <dbReference type="NCBI Taxonomy" id="3133180"/>
    <lineage>
        <taxon>Bacteria</taxon>
        <taxon>Pseudomonadati</taxon>
        <taxon>Pseudomonadota</taxon>
        <taxon>Gammaproteobacteria</taxon>
        <taxon>Enterobacterales</taxon>
        <taxon>Enterobacteriaceae</taxon>
        <taxon>Enterobacter</taxon>
    </lineage>
</organism>
<reference evidence="3" key="1">
    <citation type="journal article" date="2024" name="Commun. Biol.">
        <title>Bacillamide D produced by Bacillus cereus from the mouse intestinal bacterial collection (miBC) is a potent cytotoxin in vitro.</title>
        <authorList>
            <person name="Hohmann M."/>
            <person name="Brunner V."/>
            <person name="Johannes W."/>
            <person name="Schum D."/>
            <person name="Carroll L.M."/>
            <person name="Liu T."/>
            <person name="Sasaki D."/>
            <person name="Bosch J."/>
            <person name="Clavel T."/>
            <person name="Sieber S.A."/>
            <person name="Zeller G."/>
            <person name="Tschurtschenthaler M."/>
            <person name="Janssen K.P."/>
            <person name="Gulder T.A.M."/>
        </authorList>
    </citation>
    <scope>NUCLEOTIDE SEQUENCE [LARGE SCALE GENOMIC DNA]</scope>
    <source>
        <strain evidence="3">LK_304 Iso 8</strain>
    </source>
</reference>
<feature type="chain" id="PRO_5045807322" description="Secreted protein" evidence="1">
    <location>
        <begin position="22"/>
        <end position="117"/>
    </location>
</feature>
<keyword evidence="3" id="KW-1185">Reference proteome</keyword>
<evidence type="ECO:0000313" key="2">
    <source>
        <dbReference type="EMBL" id="MES0428045.1"/>
    </source>
</evidence>
<evidence type="ECO:0008006" key="4">
    <source>
        <dbReference type="Google" id="ProtNLM"/>
    </source>
</evidence>
<dbReference type="EMBL" id="JBEBZA010000019">
    <property type="protein sequence ID" value="MES0428045.1"/>
    <property type="molecule type" value="Genomic_DNA"/>
</dbReference>
<name>A0ABV1ZHV7_9ENTR</name>
<sequence length="117" mass="13116">MKKLILMIACSSFALAGVAHADSQCGPFHLGTSPANDGWARINGAKPESQKVTFLKQKEDYDNIKMEWRMATDQPGRWVGLEYIKRNGKAILNAQWLQASRNAPRQYATYDCVKIKG</sequence>
<keyword evidence="1" id="KW-0732">Signal</keyword>
<comment type="caution">
    <text evidence="2">The sequence shown here is derived from an EMBL/GenBank/DDBJ whole genome shotgun (WGS) entry which is preliminary data.</text>
</comment>
<gene>
    <name evidence="2" type="ORF">ABMC12_17440</name>
</gene>
<evidence type="ECO:0000256" key="1">
    <source>
        <dbReference type="SAM" id="SignalP"/>
    </source>
</evidence>